<feature type="region of interest" description="Disordered" evidence="1">
    <location>
        <begin position="49"/>
        <end position="72"/>
    </location>
</feature>
<keyword evidence="2" id="KW-1185">Reference proteome</keyword>
<proteinExistence type="predicted"/>
<feature type="region of interest" description="Disordered" evidence="1">
    <location>
        <begin position="1"/>
        <end position="33"/>
    </location>
</feature>
<name>A0A915KTC9_ROMCU</name>
<accession>A0A915KTC9</accession>
<evidence type="ECO:0000256" key="1">
    <source>
        <dbReference type="SAM" id="MobiDB-lite"/>
    </source>
</evidence>
<dbReference type="Proteomes" id="UP000887565">
    <property type="component" value="Unplaced"/>
</dbReference>
<evidence type="ECO:0000313" key="3">
    <source>
        <dbReference type="WBParaSite" id="nRc.2.0.1.t41736-RA"/>
    </source>
</evidence>
<feature type="compositionally biased region" description="Basic residues" evidence="1">
    <location>
        <begin position="1"/>
        <end position="13"/>
    </location>
</feature>
<dbReference type="AlphaFoldDB" id="A0A915KTC9"/>
<protein>
    <submittedName>
        <fullName evidence="3">Uncharacterized protein</fullName>
    </submittedName>
</protein>
<sequence length="163" mass="18034">MCKKSQQKGKRGRNLGWSVKKFPSTIGAQAKSKKPFDIEDPACNMSSCRANVRDRSKADDLELKDQGDKATPDCKTKRLKRVLDKGENACKLTLSAPALSPNKVRDPGSPLNFSMFRLVHFSAADWSSMPMLPGTSGMPRLDIPERQLGLAKHSELSISQIYL</sequence>
<dbReference type="WBParaSite" id="nRc.2.0.1.t41736-RA">
    <property type="protein sequence ID" value="nRc.2.0.1.t41736-RA"/>
    <property type="gene ID" value="nRc.2.0.1.g41736"/>
</dbReference>
<evidence type="ECO:0000313" key="2">
    <source>
        <dbReference type="Proteomes" id="UP000887565"/>
    </source>
</evidence>
<feature type="compositionally biased region" description="Basic and acidic residues" evidence="1">
    <location>
        <begin position="51"/>
        <end position="72"/>
    </location>
</feature>
<organism evidence="2 3">
    <name type="scientific">Romanomermis culicivorax</name>
    <name type="common">Nematode worm</name>
    <dbReference type="NCBI Taxonomy" id="13658"/>
    <lineage>
        <taxon>Eukaryota</taxon>
        <taxon>Metazoa</taxon>
        <taxon>Ecdysozoa</taxon>
        <taxon>Nematoda</taxon>
        <taxon>Enoplea</taxon>
        <taxon>Dorylaimia</taxon>
        <taxon>Mermithida</taxon>
        <taxon>Mermithoidea</taxon>
        <taxon>Mermithidae</taxon>
        <taxon>Romanomermis</taxon>
    </lineage>
</organism>
<reference evidence="3" key="1">
    <citation type="submission" date="2022-11" db="UniProtKB">
        <authorList>
            <consortium name="WormBaseParasite"/>
        </authorList>
    </citation>
    <scope>IDENTIFICATION</scope>
</reference>